<evidence type="ECO:0000313" key="5">
    <source>
        <dbReference type="RefSeq" id="XP_015524415.1"/>
    </source>
</evidence>
<evidence type="ECO:0000256" key="1">
    <source>
        <dbReference type="SAM" id="MobiDB-lite"/>
    </source>
</evidence>
<dbReference type="InterPro" id="IPR002350">
    <property type="entry name" value="Kazal_dom"/>
</dbReference>
<dbReference type="PROSITE" id="PS51465">
    <property type="entry name" value="KAZAL_2"/>
    <property type="match status" value="1"/>
</dbReference>
<dbReference type="AlphaFoldDB" id="A0A6J0CDA9"/>
<feature type="chain" id="PRO_5026907077" evidence="2">
    <location>
        <begin position="18"/>
        <end position="125"/>
    </location>
</feature>
<dbReference type="OrthoDB" id="6817055at2759"/>
<feature type="domain" description="Kazal-like" evidence="3">
    <location>
        <begin position="59"/>
        <end position="118"/>
    </location>
</feature>
<dbReference type="GeneID" id="107227713"/>
<dbReference type="FunCoup" id="A0A6J0CDA9">
    <property type="interactions" value="2"/>
</dbReference>
<dbReference type="InParanoid" id="A0A6J0CDA9"/>
<feature type="region of interest" description="Disordered" evidence="1">
    <location>
        <begin position="20"/>
        <end position="48"/>
    </location>
</feature>
<dbReference type="Proteomes" id="UP000829291">
    <property type="component" value="Chromosome 6"/>
</dbReference>
<name>A0A6J0CDA9_NEOLC</name>
<organism evidence="5">
    <name type="scientific">Neodiprion lecontei</name>
    <name type="common">Redheaded pine sawfly</name>
    <dbReference type="NCBI Taxonomy" id="441921"/>
    <lineage>
        <taxon>Eukaryota</taxon>
        <taxon>Metazoa</taxon>
        <taxon>Ecdysozoa</taxon>
        <taxon>Arthropoda</taxon>
        <taxon>Hexapoda</taxon>
        <taxon>Insecta</taxon>
        <taxon>Pterygota</taxon>
        <taxon>Neoptera</taxon>
        <taxon>Endopterygota</taxon>
        <taxon>Hymenoptera</taxon>
        <taxon>Tenthredinoidea</taxon>
        <taxon>Diprionidae</taxon>
        <taxon>Diprioninae</taxon>
        <taxon>Neodiprion</taxon>
    </lineage>
</organism>
<feature type="signal peptide" evidence="2">
    <location>
        <begin position="1"/>
        <end position="17"/>
    </location>
</feature>
<protein>
    <submittedName>
        <fullName evidence="5">Agrin</fullName>
    </submittedName>
</protein>
<keyword evidence="4" id="KW-1185">Reference proteome</keyword>
<gene>
    <name evidence="5" type="primary">LOC107227713</name>
</gene>
<evidence type="ECO:0000313" key="4">
    <source>
        <dbReference type="Proteomes" id="UP000829291"/>
    </source>
</evidence>
<sequence>MKVTLAFVLLCACVVYAFPSDKDPKAAPPKEAQDPKQVKDPATASKEVKDAIKNAKDAKKTKKECAKNCPQQYDPVCAHLPTDVNVKPITFGSQCAMEVHNCESGAKLVVKNKGECAGAGGVRLS</sequence>
<reference evidence="5" key="1">
    <citation type="submission" date="2025-08" db="UniProtKB">
        <authorList>
            <consortium name="RefSeq"/>
        </authorList>
    </citation>
    <scope>IDENTIFICATION</scope>
    <source>
        <tissue evidence="5">Thorax and Abdomen</tissue>
    </source>
</reference>
<dbReference type="CDD" id="cd00104">
    <property type="entry name" value="KAZAL_FS"/>
    <property type="match status" value="1"/>
</dbReference>
<dbReference type="Pfam" id="PF07648">
    <property type="entry name" value="Kazal_2"/>
    <property type="match status" value="1"/>
</dbReference>
<dbReference type="RefSeq" id="XP_015524415.1">
    <property type="nucleotide sequence ID" value="XM_015668929.2"/>
</dbReference>
<dbReference type="Gene3D" id="3.30.60.30">
    <property type="match status" value="1"/>
</dbReference>
<evidence type="ECO:0000259" key="3">
    <source>
        <dbReference type="PROSITE" id="PS51465"/>
    </source>
</evidence>
<dbReference type="KEGG" id="nlo:107227713"/>
<dbReference type="SUPFAM" id="SSF100895">
    <property type="entry name" value="Kazal-type serine protease inhibitors"/>
    <property type="match status" value="1"/>
</dbReference>
<accession>A0A6J0CDA9</accession>
<dbReference type="InterPro" id="IPR036058">
    <property type="entry name" value="Kazal_dom_sf"/>
</dbReference>
<keyword evidence="2" id="KW-0732">Signal</keyword>
<evidence type="ECO:0000256" key="2">
    <source>
        <dbReference type="SAM" id="SignalP"/>
    </source>
</evidence>
<proteinExistence type="predicted"/>
<dbReference type="SMART" id="SM00280">
    <property type="entry name" value="KAZAL"/>
    <property type="match status" value="1"/>
</dbReference>